<dbReference type="Proteomes" id="UP000324222">
    <property type="component" value="Unassembled WGS sequence"/>
</dbReference>
<dbReference type="AlphaFoldDB" id="A0A5B7FN37"/>
<accession>A0A5B7FN37</accession>
<keyword evidence="2" id="KW-1185">Reference proteome</keyword>
<protein>
    <submittedName>
        <fullName evidence="1">Uncharacterized protein</fullName>
    </submittedName>
</protein>
<sequence length="152" mass="17386">MHRQIKYSTTISNYSALTEWFRSISPHIMNTASALETVWIHHPSRHCNAKSTLCTVTKVVSAQNIEVDGMPRHLCNLRMFTLLTSTLKEPPIAEQQDVTEGYDELLINISVSSSEAEEYASLEEDQHQGKLLLRQSSRIRHFLQPFQYGDLP</sequence>
<proteinExistence type="predicted"/>
<evidence type="ECO:0000313" key="2">
    <source>
        <dbReference type="Proteomes" id="UP000324222"/>
    </source>
</evidence>
<dbReference type="EMBL" id="VSRR010008560">
    <property type="protein sequence ID" value="MPC48921.1"/>
    <property type="molecule type" value="Genomic_DNA"/>
</dbReference>
<reference evidence="1 2" key="1">
    <citation type="submission" date="2019-05" db="EMBL/GenBank/DDBJ databases">
        <title>Another draft genome of Portunus trituberculatus and its Hox gene families provides insights of decapod evolution.</title>
        <authorList>
            <person name="Jeong J.-H."/>
            <person name="Song I."/>
            <person name="Kim S."/>
            <person name="Choi T."/>
            <person name="Kim D."/>
            <person name="Ryu S."/>
            <person name="Kim W."/>
        </authorList>
    </citation>
    <scope>NUCLEOTIDE SEQUENCE [LARGE SCALE GENOMIC DNA]</scope>
    <source>
        <tissue evidence="1">Muscle</tissue>
    </source>
</reference>
<name>A0A5B7FN37_PORTR</name>
<organism evidence="1 2">
    <name type="scientific">Portunus trituberculatus</name>
    <name type="common">Swimming crab</name>
    <name type="synonym">Neptunus trituberculatus</name>
    <dbReference type="NCBI Taxonomy" id="210409"/>
    <lineage>
        <taxon>Eukaryota</taxon>
        <taxon>Metazoa</taxon>
        <taxon>Ecdysozoa</taxon>
        <taxon>Arthropoda</taxon>
        <taxon>Crustacea</taxon>
        <taxon>Multicrustacea</taxon>
        <taxon>Malacostraca</taxon>
        <taxon>Eumalacostraca</taxon>
        <taxon>Eucarida</taxon>
        <taxon>Decapoda</taxon>
        <taxon>Pleocyemata</taxon>
        <taxon>Brachyura</taxon>
        <taxon>Eubrachyura</taxon>
        <taxon>Portunoidea</taxon>
        <taxon>Portunidae</taxon>
        <taxon>Portuninae</taxon>
        <taxon>Portunus</taxon>
    </lineage>
</organism>
<evidence type="ECO:0000313" key="1">
    <source>
        <dbReference type="EMBL" id="MPC48921.1"/>
    </source>
</evidence>
<comment type="caution">
    <text evidence="1">The sequence shown here is derived from an EMBL/GenBank/DDBJ whole genome shotgun (WGS) entry which is preliminary data.</text>
</comment>
<gene>
    <name evidence="1" type="ORF">E2C01_042707</name>
</gene>